<organism evidence="2 3">
    <name type="scientific">Tribolium castaneum</name>
    <name type="common">Red flour beetle</name>
    <dbReference type="NCBI Taxonomy" id="7070"/>
    <lineage>
        <taxon>Eukaryota</taxon>
        <taxon>Metazoa</taxon>
        <taxon>Ecdysozoa</taxon>
        <taxon>Arthropoda</taxon>
        <taxon>Hexapoda</taxon>
        <taxon>Insecta</taxon>
        <taxon>Pterygota</taxon>
        <taxon>Neoptera</taxon>
        <taxon>Endopterygota</taxon>
        <taxon>Coleoptera</taxon>
        <taxon>Polyphaga</taxon>
        <taxon>Cucujiformia</taxon>
        <taxon>Tenebrionidae</taxon>
        <taxon>Tenebrionidae incertae sedis</taxon>
        <taxon>Tribolium</taxon>
    </lineage>
</organism>
<evidence type="ECO:0000313" key="2">
    <source>
        <dbReference type="EMBL" id="EFA04242.1"/>
    </source>
</evidence>
<gene>
    <name evidence="2" type="primary">AUGUSTUS-3.0.2_14496</name>
    <name evidence="2" type="ORF">TcasGA2_TC014496</name>
</gene>
<reference evidence="2 3" key="2">
    <citation type="journal article" date="2010" name="Nucleic Acids Res.">
        <title>BeetleBase in 2010: revisions to provide comprehensive genomic information for Tribolium castaneum.</title>
        <authorList>
            <person name="Kim H.S."/>
            <person name="Murphy T."/>
            <person name="Xia J."/>
            <person name="Caragea D."/>
            <person name="Park Y."/>
            <person name="Beeman R.W."/>
            <person name="Lorenzen M.D."/>
            <person name="Butcher S."/>
            <person name="Manak J.R."/>
            <person name="Brown S.J."/>
        </authorList>
    </citation>
    <scope>GENOME REANNOTATION</scope>
    <source>
        <strain evidence="2 3">Georgia GA2</strain>
    </source>
</reference>
<evidence type="ECO:0000256" key="1">
    <source>
        <dbReference type="SAM" id="MobiDB-lite"/>
    </source>
</evidence>
<protein>
    <submittedName>
        <fullName evidence="2">Uncharacterized protein</fullName>
    </submittedName>
</protein>
<dbReference type="KEGG" id="tca:100141973"/>
<keyword evidence="3" id="KW-1185">Reference proteome</keyword>
<dbReference type="AlphaFoldDB" id="D6WMA6"/>
<proteinExistence type="predicted"/>
<dbReference type="HOGENOM" id="CLU_822157_0_0_1"/>
<accession>D6WMA6</accession>
<dbReference type="InParanoid" id="D6WMA6"/>
<name>D6WMA6_TRICA</name>
<dbReference type="Proteomes" id="UP000007266">
    <property type="component" value="Linkage group 5"/>
</dbReference>
<dbReference type="EMBL" id="KQ971343">
    <property type="protein sequence ID" value="EFA04242.1"/>
    <property type="molecule type" value="Genomic_DNA"/>
</dbReference>
<evidence type="ECO:0000313" key="3">
    <source>
        <dbReference type="Proteomes" id="UP000007266"/>
    </source>
</evidence>
<feature type="compositionally biased region" description="Basic residues" evidence="1">
    <location>
        <begin position="129"/>
        <end position="140"/>
    </location>
</feature>
<feature type="compositionally biased region" description="Acidic residues" evidence="1">
    <location>
        <begin position="145"/>
        <end position="158"/>
    </location>
</feature>
<feature type="region of interest" description="Disordered" evidence="1">
    <location>
        <begin position="129"/>
        <end position="170"/>
    </location>
</feature>
<sequence>MAESSINGFLDTPAIKTEPEDVFLEDHPIIPKEFIKNGVQEDSDCEDVAYFSQIEVENTKRCLENTRLIIKDFETQLDWHLQQYMALRDIFSKKGGPKDDPTKKQDLLSISQLSALIANHPEGNKKFIKRKGASKKRRRNKETDSEWSDLSDESEEFQENVKGKKGKRGNYDMVVPKDEIEEEVHELIEPKVERDSEGEVQGVPPKRGRKAKKVDTVDLTNIRSCSVILNRYDQESVDIKDEDIDKDELVQLLQSKAIDTLEKFTTDSEKPIEILKQDNYKQFNYDELGTSNVVVTFEDFGNLPEFVFDKKVTNFILNGQIKFVKAEVFDLFLSDQKK</sequence>
<reference evidence="2 3" key="1">
    <citation type="journal article" date="2008" name="Nature">
        <title>The genome of the model beetle and pest Tribolium castaneum.</title>
        <authorList>
            <consortium name="Tribolium Genome Sequencing Consortium"/>
            <person name="Richards S."/>
            <person name="Gibbs R.A."/>
            <person name="Weinstock G.M."/>
            <person name="Brown S.J."/>
            <person name="Denell R."/>
            <person name="Beeman R.W."/>
            <person name="Gibbs R."/>
            <person name="Beeman R.W."/>
            <person name="Brown S.J."/>
            <person name="Bucher G."/>
            <person name="Friedrich M."/>
            <person name="Grimmelikhuijzen C.J."/>
            <person name="Klingler M."/>
            <person name="Lorenzen M."/>
            <person name="Richards S."/>
            <person name="Roth S."/>
            <person name="Schroder R."/>
            <person name="Tautz D."/>
            <person name="Zdobnov E.M."/>
            <person name="Muzny D."/>
            <person name="Gibbs R.A."/>
            <person name="Weinstock G.M."/>
            <person name="Attaway T."/>
            <person name="Bell S."/>
            <person name="Buhay C.J."/>
            <person name="Chandrabose M.N."/>
            <person name="Chavez D."/>
            <person name="Clerk-Blankenburg K.P."/>
            <person name="Cree A."/>
            <person name="Dao M."/>
            <person name="Davis C."/>
            <person name="Chacko J."/>
            <person name="Dinh H."/>
            <person name="Dugan-Rocha S."/>
            <person name="Fowler G."/>
            <person name="Garner T.T."/>
            <person name="Garnes J."/>
            <person name="Gnirke A."/>
            <person name="Hawes A."/>
            <person name="Hernandez J."/>
            <person name="Hines S."/>
            <person name="Holder M."/>
            <person name="Hume J."/>
            <person name="Jhangiani S.N."/>
            <person name="Joshi V."/>
            <person name="Khan Z.M."/>
            <person name="Jackson L."/>
            <person name="Kovar C."/>
            <person name="Kowis A."/>
            <person name="Lee S."/>
            <person name="Lewis L.R."/>
            <person name="Margolis J."/>
            <person name="Morgan M."/>
            <person name="Nazareth L.V."/>
            <person name="Nguyen N."/>
            <person name="Okwuonu G."/>
            <person name="Parker D."/>
            <person name="Richards S."/>
            <person name="Ruiz S.J."/>
            <person name="Santibanez J."/>
            <person name="Savard J."/>
            <person name="Scherer S.E."/>
            <person name="Schneider B."/>
            <person name="Sodergren E."/>
            <person name="Tautz D."/>
            <person name="Vattahil S."/>
            <person name="Villasana D."/>
            <person name="White C.S."/>
            <person name="Wright R."/>
            <person name="Park Y."/>
            <person name="Beeman R.W."/>
            <person name="Lord J."/>
            <person name="Oppert B."/>
            <person name="Lorenzen M."/>
            <person name="Brown S."/>
            <person name="Wang L."/>
            <person name="Savard J."/>
            <person name="Tautz D."/>
            <person name="Richards S."/>
            <person name="Weinstock G."/>
            <person name="Gibbs R.A."/>
            <person name="Liu Y."/>
            <person name="Worley K."/>
            <person name="Weinstock G."/>
            <person name="Elsik C.G."/>
            <person name="Reese J.T."/>
            <person name="Elhaik E."/>
            <person name="Landan G."/>
            <person name="Graur D."/>
            <person name="Arensburger P."/>
            <person name="Atkinson P."/>
            <person name="Beeman R.W."/>
            <person name="Beidler J."/>
            <person name="Brown S.J."/>
            <person name="Demuth J.P."/>
            <person name="Drury D.W."/>
            <person name="Du Y.Z."/>
            <person name="Fujiwara H."/>
            <person name="Lorenzen M."/>
            <person name="Maselli V."/>
            <person name="Osanai M."/>
            <person name="Park Y."/>
            <person name="Robertson H.M."/>
            <person name="Tu Z."/>
            <person name="Wang J.J."/>
            <person name="Wang S."/>
            <person name="Richards S."/>
            <person name="Song H."/>
            <person name="Zhang L."/>
            <person name="Sodergren E."/>
            <person name="Werner D."/>
            <person name="Stanke M."/>
            <person name="Morgenstern B."/>
            <person name="Solovyev V."/>
            <person name="Kosarev P."/>
            <person name="Brown G."/>
            <person name="Chen H.C."/>
            <person name="Ermolaeva O."/>
            <person name="Hlavina W."/>
            <person name="Kapustin Y."/>
            <person name="Kiryutin B."/>
            <person name="Kitts P."/>
            <person name="Maglott D."/>
            <person name="Pruitt K."/>
            <person name="Sapojnikov V."/>
            <person name="Souvorov A."/>
            <person name="Mackey A.J."/>
            <person name="Waterhouse R.M."/>
            <person name="Wyder S."/>
            <person name="Zdobnov E.M."/>
            <person name="Zdobnov E.M."/>
            <person name="Wyder S."/>
            <person name="Kriventseva E.V."/>
            <person name="Kadowaki T."/>
            <person name="Bork P."/>
            <person name="Aranda M."/>
            <person name="Bao R."/>
            <person name="Beermann A."/>
            <person name="Berns N."/>
            <person name="Bolognesi R."/>
            <person name="Bonneton F."/>
            <person name="Bopp D."/>
            <person name="Brown S.J."/>
            <person name="Bucher G."/>
            <person name="Butts T."/>
            <person name="Chaumot A."/>
            <person name="Denell R.E."/>
            <person name="Ferrier D.E."/>
            <person name="Friedrich M."/>
            <person name="Gordon C.M."/>
            <person name="Jindra M."/>
            <person name="Klingler M."/>
            <person name="Lan Q."/>
            <person name="Lattorff H.M."/>
            <person name="Laudet V."/>
            <person name="von Levetsow C."/>
            <person name="Liu Z."/>
            <person name="Lutz R."/>
            <person name="Lynch J.A."/>
            <person name="da Fonseca R.N."/>
            <person name="Posnien N."/>
            <person name="Reuter R."/>
            <person name="Roth S."/>
            <person name="Savard J."/>
            <person name="Schinko J.B."/>
            <person name="Schmitt C."/>
            <person name="Schoppmeier M."/>
            <person name="Schroder R."/>
            <person name="Shippy T.D."/>
            <person name="Simonnet F."/>
            <person name="Marques-Souza H."/>
            <person name="Tautz D."/>
            <person name="Tomoyasu Y."/>
            <person name="Trauner J."/>
            <person name="Van der Zee M."/>
            <person name="Vervoort M."/>
            <person name="Wittkopp N."/>
            <person name="Wimmer E.A."/>
            <person name="Yang X."/>
            <person name="Jones A.K."/>
            <person name="Sattelle D.B."/>
            <person name="Ebert P.R."/>
            <person name="Nelson D."/>
            <person name="Scott J.G."/>
            <person name="Beeman R.W."/>
            <person name="Muthukrishnan S."/>
            <person name="Kramer K.J."/>
            <person name="Arakane Y."/>
            <person name="Beeman R.W."/>
            <person name="Zhu Q."/>
            <person name="Hogenkamp D."/>
            <person name="Dixit R."/>
            <person name="Oppert B."/>
            <person name="Jiang H."/>
            <person name="Zou Z."/>
            <person name="Marshall J."/>
            <person name="Elpidina E."/>
            <person name="Vinokurov K."/>
            <person name="Oppert C."/>
            <person name="Zou Z."/>
            <person name="Evans J."/>
            <person name="Lu Z."/>
            <person name="Zhao P."/>
            <person name="Sumathipala N."/>
            <person name="Altincicek B."/>
            <person name="Vilcinskas A."/>
            <person name="Williams M."/>
            <person name="Hultmark D."/>
            <person name="Hetru C."/>
            <person name="Jiang H."/>
            <person name="Grimmelikhuijzen C.J."/>
            <person name="Hauser F."/>
            <person name="Cazzamali G."/>
            <person name="Williamson M."/>
            <person name="Park Y."/>
            <person name="Li B."/>
            <person name="Tanaka Y."/>
            <person name="Predel R."/>
            <person name="Neupert S."/>
            <person name="Schachtner J."/>
            <person name="Verleyen P."/>
            <person name="Raible F."/>
            <person name="Bork P."/>
            <person name="Friedrich M."/>
            <person name="Walden K.K."/>
            <person name="Robertson H.M."/>
            <person name="Angeli S."/>
            <person name="Foret S."/>
            <person name="Bucher G."/>
            <person name="Schuetz S."/>
            <person name="Maleszka R."/>
            <person name="Wimmer E.A."/>
            <person name="Beeman R.W."/>
            <person name="Lorenzen M."/>
            <person name="Tomoyasu Y."/>
            <person name="Miller S.C."/>
            <person name="Grossmann D."/>
            <person name="Bucher G."/>
        </authorList>
    </citation>
    <scope>NUCLEOTIDE SEQUENCE [LARGE SCALE GENOMIC DNA]</scope>
    <source>
        <strain evidence="2 3">Georgia GA2</strain>
    </source>
</reference>
<dbReference type="OrthoDB" id="6766275at2759"/>